<keyword evidence="3" id="KW-1185">Reference proteome</keyword>
<evidence type="ECO:0000313" key="3">
    <source>
        <dbReference type="Proteomes" id="UP001589818"/>
    </source>
</evidence>
<dbReference type="Pfam" id="PF13788">
    <property type="entry name" value="DUF4180"/>
    <property type="match status" value="1"/>
</dbReference>
<protein>
    <submittedName>
        <fullName evidence="2">DUF4180 domain-containing protein</fullName>
    </submittedName>
</protein>
<feature type="domain" description="DUF4180" evidence="1">
    <location>
        <begin position="9"/>
        <end position="117"/>
    </location>
</feature>
<organism evidence="2 3">
    <name type="scientific">Paenibacillus mendelii</name>
    <dbReference type="NCBI Taxonomy" id="206163"/>
    <lineage>
        <taxon>Bacteria</taxon>
        <taxon>Bacillati</taxon>
        <taxon>Bacillota</taxon>
        <taxon>Bacilli</taxon>
        <taxon>Bacillales</taxon>
        <taxon>Paenibacillaceae</taxon>
        <taxon>Paenibacillus</taxon>
    </lineage>
</organism>
<evidence type="ECO:0000259" key="1">
    <source>
        <dbReference type="Pfam" id="PF13788"/>
    </source>
</evidence>
<dbReference type="Proteomes" id="UP001589818">
    <property type="component" value="Unassembled WGS sequence"/>
</dbReference>
<reference evidence="2 3" key="1">
    <citation type="submission" date="2024-09" db="EMBL/GenBank/DDBJ databases">
        <authorList>
            <person name="Sun Q."/>
            <person name="Mori K."/>
        </authorList>
    </citation>
    <scope>NUCLEOTIDE SEQUENCE [LARGE SCALE GENOMIC DNA]</scope>
    <source>
        <strain evidence="2 3">CCM 4839</strain>
    </source>
</reference>
<evidence type="ECO:0000313" key="2">
    <source>
        <dbReference type="EMBL" id="MFC0396357.1"/>
    </source>
</evidence>
<dbReference type="RefSeq" id="WP_204822783.1">
    <property type="nucleotide sequence ID" value="NZ_JANHOF010000033.1"/>
</dbReference>
<dbReference type="InterPro" id="IPR025438">
    <property type="entry name" value="DUF4180"/>
</dbReference>
<comment type="caution">
    <text evidence="2">The sequence shown here is derived from an EMBL/GenBank/DDBJ whole genome shotgun (WGS) entry which is preliminary data.</text>
</comment>
<dbReference type="EMBL" id="JBHLVF010000052">
    <property type="protein sequence ID" value="MFC0396357.1"/>
    <property type="molecule type" value="Genomic_DNA"/>
</dbReference>
<sequence length="134" mass="15581">MNIRVDQQNGSKVAIIESSEIIIRNVQDALDLMASIKFHHDSYKIVIHQSNITEEFFELKTRLAGDILQKYVNYQIKLAVVGNFEVYNSKSLKDFIYECNRGEQVFFLEDEQSAIQVLHLLRSLEMIQFPHSDS</sequence>
<accession>A0ABV6JKA1</accession>
<name>A0ABV6JKA1_9BACL</name>
<gene>
    <name evidence="2" type="ORF">ACFFJ8_33990</name>
</gene>
<proteinExistence type="predicted"/>